<dbReference type="AlphaFoldDB" id="A0A9P1N3Z5"/>
<evidence type="ECO:0000313" key="5">
    <source>
        <dbReference type="Proteomes" id="UP001152747"/>
    </source>
</evidence>
<sequence>MKPTILLIFLFIFPIHVHMISDSDIISQFRCSGSFYIDRRQQDKCDKKGSECTTKLGQIGQCEDMIRDSSVTPSNTPDLRCCPNQLIPEDFQSNMKCGNTQQLGLFAYCKNGYVYSVSLETYRSNNETSITCDLNLNCAKGSYCVLSVDMNNTLDRYVRKCFVIDPPEEEDNTVLIIIIVAVVVLLIIIVGIVVGILVCKKMRKRKSGHKNNSAESSANSEEEKKEKPSKEKKPKKGSNV</sequence>
<gene>
    <name evidence="4" type="ORF">CAMP_LOCUS9707</name>
</gene>
<name>A0A9P1N3Z5_9PELO</name>
<feature type="transmembrane region" description="Helical" evidence="2">
    <location>
        <begin position="174"/>
        <end position="199"/>
    </location>
</feature>
<evidence type="ECO:0000256" key="3">
    <source>
        <dbReference type="SAM" id="SignalP"/>
    </source>
</evidence>
<keyword evidence="5" id="KW-1185">Reference proteome</keyword>
<comment type="caution">
    <text evidence="4">The sequence shown here is derived from an EMBL/GenBank/DDBJ whole genome shotgun (WGS) entry which is preliminary data.</text>
</comment>
<evidence type="ECO:0000256" key="2">
    <source>
        <dbReference type="SAM" id="Phobius"/>
    </source>
</evidence>
<keyword evidence="2" id="KW-0472">Membrane</keyword>
<keyword evidence="2" id="KW-1133">Transmembrane helix</keyword>
<protein>
    <recommendedName>
        <fullName evidence="6">Domain of unknown function DX domain-containing protein</fullName>
    </recommendedName>
</protein>
<evidence type="ECO:0000256" key="1">
    <source>
        <dbReference type="SAM" id="MobiDB-lite"/>
    </source>
</evidence>
<organism evidence="4 5">
    <name type="scientific">Caenorhabditis angaria</name>
    <dbReference type="NCBI Taxonomy" id="860376"/>
    <lineage>
        <taxon>Eukaryota</taxon>
        <taxon>Metazoa</taxon>
        <taxon>Ecdysozoa</taxon>
        <taxon>Nematoda</taxon>
        <taxon>Chromadorea</taxon>
        <taxon>Rhabditida</taxon>
        <taxon>Rhabditina</taxon>
        <taxon>Rhabditomorpha</taxon>
        <taxon>Rhabditoidea</taxon>
        <taxon>Rhabditidae</taxon>
        <taxon>Peloderinae</taxon>
        <taxon>Caenorhabditis</taxon>
    </lineage>
</organism>
<keyword evidence="3" id="KW-0732">Signal</keyword>
<feature type="compositionally biased region" description="Low complexity" evidence="1">
    <location>
        <begin position="210"/>
        <end position="219"/>
    </location>
</feature>
<feature type="signal peptide" evidence="3">
    <location>
        <begin position="1"/>
        <end position="19"/>
    </location>
</feature>
<dbReference type="Proteomes" id="UP001152747">
    <property type="component" value="Unassembled WGS sequence"/>
</dbReference>
<proteinExistence type="predicted"/>
<dbReference type="EMBL" id="CANHGI010000004">
    <property type="protein sequence ID" value="CAI5447070.1"/>
    <property type="molecule type" value="Genomic_DNA"/>
</dbReference>
<reference evidence="4" key="1">
    <citation type="submission" date="2022-11" db="EMBL/GenBank/DDBJ databases">
        <authorList>
            <person name="Kikuchi T."/>
        </authorList>
    </citation>
    <scope>NUCLEOTIDE SEQUENCE</scope>
    <source>
        <strain evidence="4">PS1010</strain>
    </source>
</reference>
<evidence type="ECO:0008006" key="6">
    <source>
        <dbReference type="Google" id="ProtNLM"/>
    </source>
</evidence>
<accession>A0A9P1N3Z5</accession>
<feature type="chain" id="PRO_5040223200" description="Domain of unknown function DX domain-containing protein" evidence="3">
    <location>
        <begin position="20"/>
        <end position="240"/>
    </location>
</feature>
<feature type="compositionally biased region" description="Basic and acidic residues" evidence="1">
    <location>
        <begin position="221"/>
        <end position="231"/>
    </location>
</feature>
<evidence type="ECO:0000313" key="4">
    <source>
        <dbReference type="EMBL" id="CAI5447070.1"/>
    </source>
</evidence>
<keyword evidence="2" id="KW-0812">Transmembrane</keyword>
<feature type="region of interest" description="Disordered" evidence="1">
    <location>
        <begin position="204"/>
        <end position="240"/>
    </location>
</feature>